<dbReference type="GO" id="GO:0045292">
    <property type="term" value="P:mRNA cis splicing, via spliceosome"/>
    <property type="evidence" value="ECO:0007669"/>
    <property type="project" value="TreeGrafter"/>
</dbReference>
<dbReference type="GeneID" id="38278973"/>
<dbReference type="PANTHER" id="PTHR47539:SF1">
    <property type="entry name" value="PENTATRICOPEPTIDE REPEAT-CONTAINING PROTEIN OTP51, CHLOROPLASTIC"/>
    <property type="match status" value="1"/>
</dbReference>
<dbReference type="AlphaFoldDB" id="A0A386B083"/>
<dbReference type="InterPro" id="IPR004860">
    <property type="entry name" value="LAGLIDADG_dom"/>
</dbReference>
<proteinExistence type="predicted"/>
<evidence type="ECO:0000259" key="1">
    <source>
        <dbReference type="Pfam" id="PF03161"/>
    </source>
</evidence>
<geneLocation type="chloroplast" evidence="2"/>
<dbReference type="Pfam" id="PF03161">
    <property type="entry name" value="LAGLIDADG_2"/>
    <property type="match status" value="1"/>
</dbReference>
<name>A0A386B083_9CHLO</name>
<reference evidence="2" key="2">
    <citation type="journal article" date="2019" name="Mol. Phylogenet. Evol.">
        <title>Reassessment of the classification of bryopsidales (chlorophyta) based on chloroplast phylogenomic analyses.</title>
        <authorList>
            <person name="Cremen M.C."/>
            <person name="Leliaert F."/>
            <person name="West J."/>
            <person name="Lam D.W."/>
            <person name="Shimada S."/>
            <person name="Lopez-Bautista J.M."/>
            <person name="Verbruggen H."/>
        </authorList>
    </citation>
    <scope>NUCLEOTIDE SEQUENCE</scope>
</reference>
<dbReference type="GO" id="GO:0048564">
    <property type="term" value="P:photosystem I assembly"/>
    <property type="evidence" value="ECO:0007669"/>
    <property type="project" value="TreeGrafter"/>
</dbReference>
<keyword evidence="2" id="KW-0150">Chloroplast</keyword>
<keyword evidence="2" id="KW-0934">Plastid</keyword>
<dbReference type="SUPFAM" id="SSF55608">
    <property type="entry name" value="Homing endonucleases"/>
    <property type="match status" value="1"/>
</dbReference>
<sequence>MINKSRNLRGKALIEYKNSLKLSQIQREVLIGTLLGDAIIPLRYDRPTYLVKFEQKISKKAYIEHLYKIFEPFVGQPPKIRNIKGGGANDRQSVWFRTYQHPCFKFYYDIFYPQNYICQKRLKRVPKIIHKLLTPRALAYWFMDDGTFKCTKTNRDYLLCSHSFPLSDQKLLRKALSKFGIVSNIHRDKNKYQLYILKSSNYIFVQNIQQFIHPVFL</sequence>
<evidence type="ECO:0000313" key="2">
    <source>
        <dbReference type="EMBL" id="AYC65101.1"/>
    </source>
</evidence>
<gene>
    <name evidence="2" type="primary">orf217</name>
</gene>
<feature type="domain" description="Homing endonuclease LAGLIDADG" evidence="1">
    <location>
        <begin position="27"/>
        <end position="200"/>
    </location>
</feature>
<organism evidence="2">
    <name type="scientific">Caulerpa verticillata</name>
    <dbReference type="NCBI Taxonomy" id="177082"/>
    <lineage>
        <taxon>Eukaryota</taxon>
        <taxon>Viridiplantae</taxon>
        <taxon>Chlorophyta</taxon>
        <taxon>core chlorophytes</taxon>
        <taxon>Ulvophyceae</taxon>
        <taxon>TCBD clade</taxon>
        <taxon>Bryopsidales</taxon>
        <taxon>Halimedineae</taxon>
        <taxon>Caulerpaceae</taxon>
        <taxon>Caulerpa</taxon>
    </lineage>
</organism>
<reference evidence="2" key="1">
    <citation type="submission" date="2018-07" db="EMBL/GenBank/DDBJ databases">
        <authorList>
            <person name="Quirk P.G."/>
            <person name="Krulwich T.A."/>
        </authorList>
    </citation>
    <scope>NUCLEOTIDE SEQUENCE</scope>
</reference>
<dbReference type="Gene3D" id="3.10.28.10">
    <property type="entry name" value="Homing endonucleases"/>
    <property type="match status" value="2"/>
</dbReference>
<dbReference type="RefSeq" id="YP_009519145.1">
    <property type="nucleotide sequence ID" value="NC_039523.1"/>
</dbReference>
<protein>
    <recommendedName>
        <fullName evidence="1">Homing endonuclease LAGLIDADG domain-containing protein</fullName>
    </recommendedName>
</protein>
<dbReference type="GO" id="GO:0004519">
    <property type="term" value="F:endonuclease activity"/>
    <property type="evidence" value="ECO:0007669"/>
    <property type="project" value="InterPro"/>
</dbReference>
<dbReference type="PANTHER" id="PTHR47539">
    <property type="entry name" value="PENTATRICOPEPTIDE REPEAT-CONTAINING PROTEIN OTP51, CHLOROPLASTIC"/>
    <property type="match status" value="1"/>
</dbReference>
<dbReference type="InterPro" id="IPR027434">
    <property type="entry name" value="Homing_endonucl"/>
</dbReference>
<accession>A0A386B083</accession>
<dbReference type="EMBL" id="MH591106">
    <property type="protein sequence ID" value="AYC65101.1"/>
    <property type="molecule type" value="Genomic_DNA"/>
</dbReference>
<dbReference type="InterPro" id="IPR052500">
    <property type="entry name" value="Chloro/Mito_RNA_Process"/>
</dbReference>
<dbReference type="GO" id="GO:0000373">
    <property type="term" value="P:Group II intron splicing"/>
    <property type="evidence" value="ECO:0007669"/>
    <property type="project" value="TreeGrafter"/>
</dbReference>